<dbReference type="Proteomes" id="UP000655366">
    <property type="component" value="Unassembled WGS sequence"/>
</dbReference>
<feature type="transmembrane region" description="Helical" evidence="5">
    <location>
        <begin position="317"/>
        <end position="333"/>
    </location>
</feature>
<dbReference type="PROSITE" id="PS50850">
    <property type="entry name" value="MFS"/>
    <property type="match status" value="1"/>
</dbReference>
<keyword evidence="8" id="KW-1185">Reference proteome</keyword>
<proteinExistence type="predicted"/>
<comment type="caution">
    <text evidence="7">The sequence shown here is derived from an EMBL/GenBank/DDBJ whole genome shotgun (WGS) entry which is preliminary data.</text>
</comment>
<gene>
    <name evidence="7" type="ORF">IV500_00330</name>
</gene>
<dbReference type="InterPro" id="IPR050382">
    <property type="entry name" value="MFS_Na/Anion_cotransporter"/>
</dbReference>
<feature type="transmembrane region" description="Helical" evidence="5">
    <location>
        <begin position="92"/>
        <end position="110"/>
    </location>
</feature>
<dbReference type="Gene3D" id="1.20.1250.20">
    <property type="entry name" value="MFS general substrate transporter like domains"/>
    <property type="match status" value="2"/>
</dbReference>
<keyword evidence="2 5" id="KW-0812">Transmembrane</keyword>
<dbReference type="EMBL" id="JADNYM010000001">
    <property type="protein sequence ID" value="MBG0737888.1"/>
    <property type="molecule type" value="Genomic_DNA"/>
</dbReference>
<dbReference type="PANTHER" id="PTHR11662:SF399">
    <property type="entry name" value="FI19708P1-RELATED"/>
    <property type="match status" value="1"/>
</dbReference>
<dbReference type="AlphaFoldDB" id="A0A931CQT2"/>
<evidence type="ECO:0000313" key="7">
    <source>
        <dbReference type="EMBL" id="MBG0737888.1"/>
    </source>
</evidence>
<feature type="transmembrane region" description="Helical" evidence="5">
    <location>
        <begin position="379"/>
        <end position="399"/>
    </location>
</feature>
<dbReference type="CDD" id="cd17319">
    <property type="entry name" value="MFS_ExuT_GudP_like"/>
    <property type="match status" value="1"/>
</dbReference>
<protein>
    <submittedName>
        <fullName evidence="7">MFS transporter</fullName>
    </submittedName>
</protein>
<name>A0A931CQT2_9MICC</name>
<reference evidence="7 8" key="1">
    <citation type="submission" date="2020-11" db="EMBL/GenBank/DDBJ databases">
        <title>Arthrobacter antarcticus sp. nov., isolated from Antarctic Soil.</title>
        <authorList>
            <person name="Li J."/>
        </authorList>
    </citation>
    <scope>NUCLEOTIDE SEQUENCE [LARGE SCALE GENOMIC DNA]</scope>
    <source>
        <strain evidence="7 8">Z1-20</strain>
    </source>
</reference>
<feature type="domain" description="Major facilitator superfamily (MFS) profile" evidence="6">
    <location>
        <begin position="26"/>
        <end position="431"/>
    </location>
</feature>
<dbReference type="RefSeq" id="WP_196394838.1">
    <property type="nucleotide sequence ID" value="NZ_JADNYM010000001.1"/>
</dbReference>
<evidence type="ECO:0000256" key="1">
    <source>
        <dbReference type="ARBA" id="ARBA00004651"/>
    </source>
</evidence>
<dbReference type="InterPro" id="IPR011701">
    <property type="entry name" value="MFS"/>
</dbReference>
<feature type="transmembrane region" description="Helical" evidence="5">
    <location>
        <begin position="247"/>
        <end position="267"/>
    </location>
</feature>
<dbReference type="GO" id="GO:0022857">
    <property type="term" value="F:transmembrane transporter activity"/>
    <property type="evidence" value="ECO:0007669"/>
    <property type="project" value="InterPro"/>
</dbReference>
<sequence>MSQKTGTVASTREKDYKKVKNLRYWVLGWLLFAGVLNYLDRSAVSIAAPNMIKDLGLTKTDIGLLGTVFSWTYAFFQLPAGYLIDKFGPKKMYFIAMAVWSVATALMSAGRTMTHFITFRILLGIGESPNSPNCSKITTTWFPREERGQACGIWDSGSKWGSAVAPPLLTVLMLAFGWRAMFVVIGAAGIVLALAFYLFYKSPEEAKHLSEDEYRYILAGRDNSAAPAASIPWLTFFKYRQTWGMMLGFFTSIWIWNIFITFLPLFLQDTLGVSIAKTGWLAAIPYLASAIAGIYGGRITVMLVRRRGQTAMGSKKLVLIIASVLTGALLIIIPFVHSLVFAIVVLCLALGLIAIIQSQSWALTSDIVPDTHVARFGSIMNFGGYFGGALAPVITGIIVDRTGSYTPSFILAGFIAALGALFFGLMVRRPIEAKEIVAA</sequence>
<feature type="transmembrane region" description="Helical" evidence="5">
    <location>
        <begin position="405"/>
        <end position="427"/>
    </location>
</feature>
<dbReference type="SUPFAM" id="SSF103473">
    <property type="entry name" value="MFS general substrate transporter"/>
    <property type="match status" value="1"/>
</dbReference>
<evidence type="ECO:0000256" key="5">
    <source>
        <dbReference type="SAM" id="Phobius"/>
    </source>
</evidence>
<dbReference type="InterPro" id="IPR036259">
    <property type="entry name" value="MFS_trans_sf"/>
</dbReference>
<keyword evidence="3 5" id="KW-1133">Transmembrane helix</keyword>
<evidence type="ECO:0000259" key="6">
    <source>
        <dbReference type="PROSITE" id="PS50850"/>
    </source>
</evidence>
<accession>A0A931CQT2</accession>
<dbReference type="InterPro" id="IPR020846">
    <property type="entry name" value="MFS_dom"/>
</dbReference>
<dbReference type="Pfam" id="PF07690">
    <property type="entry name" value="MFS_1"/>
    <property type="match status" value="2"/>
</dbReference>
<evidence type="ECO:0000313" key="8">
    <source>
        <dbReference type="Proteomes" id="UP000655366"/>
    </source>
</evidence>
<keyword evidence="4 5" id="KW-0472">Membrane</keyword>
<evidence type="ECO:0000256" key="4">
    <source>
        <dbReference type="ARBA" id="ARBA00023136"/>
    </source>
</evidence>
<evidence type="ECO:0000256" key="3">
    <source>
        <dbReference type="ARBA" id="ARBA00022989"/>
    </source>
</evidence>
<feature type="transmembrane region" description="Helical" evidence="5">
    <location>
        <begin position="21"/>
        <end position="39"/>
    </location>
</feature>
<feature type="transmembrane region" description="Helical" evidence="5">
    <location>
        <begin position="339"/>
        <end position="358"/>
    </location>
</feature>
<dbReference type="GO" id="GO:0005886">
    <property type="term" value="C:plasma membrane"/>
    <property type="evidence" value="ECO:0007669"/>
    <property type="project" value="UniProtKB-SubCell"/>
</dbReference>
<comment type="subcellular location">
    <subcellularLocation>
        <location evidence="1">Cell membrane</location>
        <topology evidence="1">Multi-pass membrane protein</topology>
    </subcellularLocation>
</comment>
<feature type="transmembrane region" description="Helical" evidence="5">
    <location>
        <begin position="62"/>
        <end position="80"/>
    </location>
</feature>
<organism evidence="7 8">
    <name type="scientific">Arthrobacter terrae</name>
    <dbReference type="NCBI Taxonomy" id="2935737"/>
    <lineage>
        <taxon>Bacteria</taxon>
        <taxon>Bacillati</taxon>
        <taxon>Actinomycetota</taxon>
        <taxon>Actinomycetes</taxon>
        <taxon>Micrococcales</taxon>
        <taxon>Micrococcaceae</taxon>
        <taxon>Arthrobacter</taxon>
    </lineage>
</organism>
<feature type="transmembrane region" description="Helical" evidence="5">
    <location>
        <begin position="176"/>
        <end position="200"/>
    </location>
</feature>
<dbReference type="PANTHER" id="PTHR11662">
    <property type="entry name" value="SOLUTE CARRIER FAMILY 17"/>
    <property type="match status" value="1"/>
</dbReference>
<evidence type="ECO:0000256" key="2">
    <source>
        <dbReference type="ARBA" id="ARBA00022692"/>
    </source>
</evidence>
<feature type="transmembrane region" description="Helical" evidence="5">
    <location>
        <begin position="279"/>
        <end position="296"/>
    </location>
</feature>